<evidence type="ECO:0000313" key="2">
    <source>
        <dbReference type="Proteomes" id="UP000756703"/>
    </source>
</evidence>
<proteinExistence type="predicted"/>
<name>A0A932YYW4_9BACT</name>
<dbReference type="EMBL" id="JACQMI010000013">
    <property type="protein sequence ID" value="MBI4132816.1"/>
    <property type="molecule type" value="Genomic_DNA"/>
</dbReference>
<reference evidence="1" key="1">
    <citation type="submission" date="2020-07" db="EMBL/GenBank/DDBJ databases">
        <title>Huge and variable diversity of episymbiotic CPR bacteria and DPANN archaea in groundwater ecosystems.</title>
        <authorList>
            <person name="He C.Y."/>
            <person name="Keren R."/>
            <person name="Whittaker M."/>
            <person name="Farag I.F."/>
            <person name="Doudna J."/>
            <person name="Cate J.H.D."/>
            <person name="Banfield J.F."/>
        </authorList>
    </citation>
    <scope>NUCLEOTIDE SEQUENCE</scope>
    <source>
        <strain evidence="1">NC_groundwater_1225_Ag_S-0.1um_56_177</strain>
    </source>
</reference>
<accession>A0A932YYW4</accession>
<dbReference type="Proteomes" id="UP000756703">
    <property type="component" value="Unassembled WGS sequence"/>
</dbReference>
<evidence type="ECO:0000313" key="1">
    <source>
        <dbReference type="EMBL" id="MBI4132816.1"/>
    </source>
</evidence>
<dbReference type="AlphaFoldDB" id="A0A932YYW4"/>
<organism evidence="1 2">
    <name type="scientific">Candidatus Sungiibacteriota bacterium</name>
    <dbReference type="NCBI Taxonomy" id="2750080"/>
    <lineage>
        <taxon>Bacteria</taxon>
        <taxon>Candidatus Sungiibacteriota</taxon>
    </lineage>
</organism>
<gene>
    <name evidence="1" type="ORF">HY473_01870</name>
</gene>
<comment type="caution">
    <text evidence="1">The sequence shown here is derived from an EMBL/GenBank/DDBJ whole genome shotgun (WGS) entry which is preliminary data.</text>
</comment>
<sequence length="67" mass="7601">MLATVTQTFKKGERVRESGQYVCIPCGYIQYFEAGALFTECLACLAGTEFGPEGYRENEEDFWQFLG</sequence>
<protein>
    <submittedName>
        <fullName evidence="1">Uncharacterized protein</fullName>
    </submittedName>
</protein>